<keyword evidence="10" id="KW-1185">Reference proteome</keyword>
<gene>
    <name evidence="9" type="ORF">LWI29_019957</name>
</gene>
<dbReference type="InterPro" id="IPR004314">
    <property type="entry name" value="Neprosin"/>
</dbReference>
<dbReference type="Gene3D" id="3.30.430.20">
    <property type="entry name" value="Gnk2 domain, C-X8-C-X2-C motif"/>
    <property type="match status" value="2"/>
</dbReference>
<evidence type="ECO:0008006" key="11">
    <source>
        <dbReference type="Google" id="ProtNLM"/>
    </source>
</evidence>
<evidence type="ECO:0000256" key="5">
    <source>
        <dbReference type="ARBA" id="ARBA00038515"/>
    </source>
</evidence>
<evidence type="ECO:0000256" key="6">
    <source>
        <dbReference type="SAM" id="MobiDB-lite"/>
    </source>
</evidence>
<dbReference type="AlphaFoldDB" id="A0AA39RS05"/>
<accession>A0AA39RS05</accession>
<dbReference type="EMBL" id="JAUESC010000385">
    <property type="protein sequence ID" value="KAK0579034.1"/>
    <property type="molecule type" value="Genomic_DNA"/>
</dbReference>
<feature type="region of interest" description="Disordered" evidence="6">
    <location>
        <begin position="216"/>
        <end position="247"/>
    </location>
</feature>
<dbReference type="GO" id="GO:0005576">
    <property type="term" value="C:extracellular region"/>
    <property type="evidence" value="ECO:0007669"/>
    <property type="project" value="UniProtKB-SubCell"/>
</dbReference>
<reference evidence="9" key="1">
    <citation type="journal article" date="2022" name="Plant J.">
        <title>Strategies of tolerance reflected in two North American maple genomes.</title>
        <authorList>
            <person name="McEvoy S.L."/>
            <person name="Sezen U.U."/>
            <person name="Trouern-Trend A."/>
            <person name="McMahon S.M."/>
            <person name="Schaberg P.G."/>
            <person name="Yang J."/>
            <person name="Wegrzyn J.L."/>
            <person name="Swenson N.G."/>
        </authorList>
    </citation>
    <scope>NUCLEOTIDE SEQUENCE</scope>
    <source>
        <strain evidence="9">NS2018</strain>
    </source>
</reference>
<dbReference type="PROSITE" id="PS52045">
    <property type="entry name" value="NEPROSIN_PEP_CD"/>
    <property type="match status" value="1"/>
</dbReference>
<keyword evidence="3" id="KW-0732">Signal</keyword>
<evidence type="ECO:0000259" key="8">
    <source>
        <dbReference type="PROSITE" id="PS52045"/>
    </source>
</evidence>
<evidence type="ECO:0000256" key="4">
    <source>
        <dbReference type="ARBA" id="ARBA00022737"/>
    </source>
</evidence>
<evidence type="ECO:0000256" key="2">
    <source>
        <dbReference type="ARBA" id="ARBA00022525"/>
    </source>
</evidence>
<dbReference type="Pfam" id="PF01657">
    <property type="entry name" value="Stress-antifung"/>
    <property type="match status" value="2"/>
</dbReference>
<feature type="domain" description="Neprosin PEP catalytic" evidence="8">
    <location>
        <begin position="9"/>
        <end position="269"/>
    </location>
</feature>
<evidence type="ECO:0000313" key="10">
    <source>
        <dbReference type="Proteomes" id="UP001168877"/>
    </source>
</evidence>
<dbReference type="PANTHER" id="PTHR32411">
    <property type="entry name" value="CYSTEINE-RICH REPEAT SECRETORY PROTEIN 38-RELATED"/>
    <property type="match status" value="1"/>
</dbReference>
<keyword evidence="4" id="KW-0677">Repeat</keyword>
<name>A0AA39RS05_ACESA</name>
<dbReference type="PROSITE" id="PS51473">
    <property type="entry name" value="GNK2"/>
    <property type="match status" value="2"/>
</dbReference>
<evidence type="ECO:0000256" key="1">
    <source>
        <dbReference type="ARBA" id="ARBA00004613"/>
    </source>
</evidence>
<dbReference type="InterPro" id="IPR038408">
    <property type="entry name" value="GNK2_sf"/>
</dbReference>
<keyword evidence="2" id="KW-0964">Secreted</keyword>
<comment type="subcellular location">
    <subcellularLocation>
        <location evidence="1">Secreted</location>
    </subcellularLocation>
</comment>
<dbReference type="InterPro" id="IPR002902">
    <property type="entry name" value="GNK2"/>
</dbReference>
<dbReference type="CDD" id="cd23509">
    <property type="entry name" value="Gnk2-like"/>
    <property type="match status" value="2"/>
</dbReference>
<organism evidence="9 10">
    <name type="scientific">Acer saccharum</name>
    <name type="common">Sugar maple</name>
    <dbReference type="NCBI Taxonomy" id="4024"/>
    <lineage>
        <taxon>Eukaryota</taxon>
        <taxon>Viridiplantae</taxon>
        <taxon>Streptophyta</taxon>
        <taxon>Embryophyta</taxon>
        <taxon>Tracheophyta</taxon>
        <taxon>Spermatophyta</taxon>
        <taxon>Magnoliopsida</taxon>
        <taxon>eudicotyledons</taxon>
        <taxon>Gunneridae</taxon>
        <taxon>Pentapetalae</taxon>
        <taxon>rosids</taxon>
        <taxon>malvids</taxon>
        <taxon>Sapindales</taxon>
        <taxon>Sapindaceae</taxon>
        <taxon>Hippocastanoideae</taxon>
        <taxon>Acereae</taxon>
        <taxon>Acer</taxon>
    </lineage>
</organism>
<dbReference type="PANTHER" id="PTHR32411:SF43">
    <property type="entry name" value="CYSTEINE-RICH REPEAT SECRETORY PROTEIN 38"/>
    <property type="match status" value="1"/>
</dbReference>
<evidence type="ECO:0000313" key="9">
    <source>
        <dbReference type="EMBL" id="KAK0579034.1"/>
    </source>
</evidence>
<evidence type="ECO:0000256" key="3">
    <source>
        <dbReference type="ARBA" id="ARBA00022729"/>
    </source>
</evidence>
<feature type="domain" description="Gnk2-homologous" evidence="7">
    <location>
        <begin position="388"/>
        <end position="495"/>
    </location>
</feature>
<proteinExistence type="inferred from homology"/>
<feature type="domain" description="Gnk2-homologous" evidence="7">
    <location>
        <begin position="283"/>
        <end position="382"/>
    </location>
</feature>
<dbReference type="InterPro" id="IPR050581">
    <property type="entry name" value="CRR_secretory_protein"/>
</dbReference>
<reference evidence="9" key="2">
    <citation type="submission" date="2023-06" db="EMBL/GenBank/DDBJ databases">
        <authorList>
            <person name="Swenson N.G."/>
            <person name="Wegrzyn J.L."/>
            <person name="Mcevoy S.L."/>
        </authorList>
    </citation>
    <scope>NUCLEOTIDE SEQUENCE</scope>
    <source>
        <strain evidence="9">NS2018</strain>
        <tissue evidence="9">Leaf</tissue>
    </source>
</reference>
<evidence type="ECO:0000259" key="7">
    <source>
        <dbReference type="PROSITE" id="PS51473"/>
    </source>
</evidence>
<comment type="caution">
    <text evidence="9">The sequence shown here is derived from an EMBL/GenBank/DDBJ whole genome shotgun (WGS) entry which is preliminary data.</text>
</comment>
<dbReference type="Proteomes" id="UP001168877">
    <property type="component" value="Unassembled WGS sequence"/>
</dbReference>
<protein>
    <recommendedName>
        <fullName evidence="11">Cysteine-rich receptor-like protein kinase 25</fullName>
    </recommendedName>
</protein>
<comment type="similarity">
    <text evidence="5">Belongs to the cysteine-rich repeat secretory protein family.</text>
</comment>
<sequence length="598" mass="67503">MPKSSDLDLVNESGHQHAIAYIEGDKYYGAKATINVWEPKIQQPNEFSLSQLWILGGSFGQDLNSIEARWQDDPAIRPTMSQVVLMLGSQAIDLPSPSTAPYSVSRFTTMSDESSTFGTGTGILTSDQTTSTMHFQDFFFYCSGNLGRNELELFCVLLWRVWFLRNQVVHGGVHQDVENAVYWAEEFLADFYKATSVPNVQSVHAIPHDVKWRPPVSGARWSGRRDDESPVKKKRRGSMLKEKRSGRVEQVTRVTGAGAGAIGRRWSCRRRWSRSLERSSTLERSSALERNPPNDTAATKNCISKLDSVLNSLPTKASVNSFYNESSDGVYILFLCRGDVSAATCQTCVKNATQVIRQQCSSNRTAIIWYNECMLHYSNTNFFGLSQTSPDFLMWNTDNITVPDEPNYSALSLVYSLIEDASNTFWKFGTDDRIVVSNGSRHGYALVQCARDIDNSSCRSCLWDLTEKIQKCCKLKIGWRIMSPSCNIRYEEYEFYEKPSPAPLPSVPTPQPTPNVDYQSIPCILSLSITNIDNENTHIYIQIDSVNSVAYSLSIGCNITYRCSRFLLFRPGNIPNLMLIMLNMKMISSKEEQLLFYV</sequence>